<protein>
    <submittedName>
        <fullName evidence="2">Putative membrane protein</fullName>
    </submittedName>
</protein>
<name>A0A024H5Y8_9MICC</name>
<accession>A0A024H5Y8</accession>
<dbReference type="OrthoDB" id="4965485at2"/>
<dbReference type="Proteomes" id="UP000035722">
    <property type="component" value="Unassembled WGS sequence"/>
</dbReference>
<evidence type="ECO:0000313" key="2">
    <source>
        <dbReference type="EMBL" id="CCQ47146.1"/>
    </source>
</evidence>
<evidence type="ECO:0000313" key="3">
    <source>
        <dbReference type="Proteomes" id="UP000035722"/>
    </source>
</evidence>
<feature type="transmembrane region" description="Helical" evidence="1">
    <location>
        <begin position="95"/>
        <end position="119"/>
    </location>
</feature>
<dbReference type="AlphaFoldDB" id="A0A024H5Y8"/>
<comment type="caution">
    <text evidence="2">The sequence shown here is derived from an EMBL/GenBank/DDBJ whole genome shotgun (WGS) entry which is preliminary data.</text>
</comment>
<organism evidence="2 3">
    <name type="scientific">Pseudarthrobacter siccitolerans</name>
    <dbReference type="NCBI Taxonomy" id="861266"/>
    <lineage>
        <taxon>Bacteria</taxon>
        <taxon>Bacillati</taxon>
        <taxon>Actinomycetota</taxon>
        <taxon>Actinomycetes</taxon>
        <taxon>Micrococcales</taxon>
        <taxon>Micrococcaceae</taxon>
        <taxon>Pseudarthrobacter</taxon>
    </lineage>
</organism>
<keyword evidence="1" id="KW-1133">Transmembrane helix</keyword>
<feature type="transmembrane region" description="Helical" evidence="1">
    <location>
        <begin position="18"/>
        <end position="39"/>
    </location>
</feature>
<feature type="transmembrane region" description="Helical" evidence="1">
    <location>
        <begin position="59"/>
        <end position="83"/>
    </location>
</feature>
<dbReference type="RefSeq" id="WP_050056029.1">
    <property type="nucleotide sequence ID" value="NZ_CAQI01000048.1"/>
</dbReference>
<sequence>MAQGSFDNTFWTGRFPRWAGAAAILGGLLCALAAFLHNLQPIGCIGMDCETTAMRSATGFVSVAGAAASLLTLLGIAGMTLLARRSGHHRKLANAGLLTAAVGFILLFAGSLIQTAFFAGDFPGMPFFVIPGLLAVIAGFLMIGVFILRAGVFPRWLGIFFVVSSIALLAANEQTPAVLLAIPFGLAMVLAGYFMLGGVRRPDAAPAGR</sequence>
<gene>
    <name evidence="2" type="ORF">ARTSIC4J27_3126</name>
</gene>
<dbReference type="STRING" id="861266.ARTSIC4J27_3126"/>
<keyword evidence="1" id="KW-0812">Transmembrane</keyword>
<feature type="transmembrane region" description="Helical" evidence="1">
    <location>
        <begin position="177"/>
        <end position="196"/>
    </location>
</feature>
<reference evidence="3" key="1">
    <citation type="journal article" date="2014" name="Genome Announc.">
        <title>Genome Sequence of Arthrobacter siccitolerans 4J27, a Xeroprotectant-Producing Desiccation-Tolerant Microorganism.</title>
        <authorList>
            <person name="Manzanera M."/>
            <person name="Santa-Cruz-Calvo L."/>
            <person name="Vilchez J.I."/>
            <person name="Garcia-Fontana C."/>
            <person name="Silva-Castro G.A."/>
            <person name="Calvo C."/>
            <person name="Gonzalez-Lopez J."/>
        </authorList>
    </citation>
    <scope>NUCLEOTIDE SEQUENCE [LARGE SCALE GENOMIC DNA]</scope>
    <source>
        <strain evidence="3">4J27</strain>
    </source>
</reference>
<keyword evidence="1" id="KW-0472">Membrane</keyword>
<feature type="transmembrane region" description="Helical" evidence="1">
    <location>
        <begin position="155"/>
        <end position="171"/>
    </location>
</feature>
<evidence type="ECO:0000256" key="1">
    <source>
        <dbReference type="SAM" id="Phobius"/>
    </source>
</evidence>
<proteinExistence type="predicted"/>
<feature type="transmembrane region" description="Helical" evidence="1">
    <location>
        <begin position="125"/>
        <end position="148"/>
    </location>
</feature>
<keyword evidence="3" id="KW-1185">Reference proteome</keyword>
<dbReference type="EMBL" id="CAQI01000048">
    <property type="protein sequence ID" value="CCQ47146.1"/>
    <property type="molecule type" value="Genomic_DNA"/>
</dbReference>